<name>A0A8J2YND9_9BACL</name>
<dbReference type="Gene3D" id="1.10.10.10">
    <property type="entry name" value="Winged helix-like DNA-binding domain superfamily/Winged helix DNA-binding domain"/>
    <property type="match status" value="1"/>
</dbReference>
<dbReference type="Pfam" id="PF11495">
    <property type="entry name" value="Regulator_TrmB"/>
    <property type="match status" value="1"/>
</dbReference>
<dbReference type="Proteomes" id="UP000628775">
    <property type="component" value="Unassembled WGS sequence"/>
</dbReference>
<evidence type="ECO:0000259" key="1">
    <source>
        <dbReference type="Pfam" id="PF01978"/>
    </source>
</evidence>
<dbReference type="Pfam" id="PF01978">
    <property type="entry name" value="TrmB"/>
    <property type="match status" value="1"/>
</dbReference>
<reference evidence="3" key="1">
    <citation type="journal article" date="2014" name="Int. J. Syst. Evol. Microbiol.">
        <title>Complete genome sequence of Corynebacterium casei LMG S-19264T (=DSM 44701T), isolated from a smear-ripened cheese.</title>
        <authorList>
            <consortium name="US DOE Joint Genome Institute (JGI-PGF)"/>
            <person name="Walter F."/>
            <person name="Albersmeier A."/>
            <person name="Kalinowski J."/>
            <person name="Ruckert C."/>
        </authorList>
    </citation>
    <scope>NUCLEOTIDE SEQUENCE</scope>
    <source>
        <strain evidence="3">CGMCC 1.15371</strain>
    </source>
</reference>
<dbReference type="PANTHER" id="PTHR34293:SF1">
    <property type="entry name" value="HTH-TYPE TRANSCRIPTIONAL REGULATOR TRMBL2"/>
    <property type="match status" value="1"/>
</dbReference>
<dbReference type="AlphaFoldDB" id="A0A8J2YND9"/>
<keyword evidence="4" id="KW-1185">Reference proteome</keyword>
<sequence length="253" mass="29330">MLQQFGFSQYESKVFEVLVTSEAALDATAIVKYSGVPRSKVYEVIDRLIDKGMVLGSVSEKKKLYAALPMELVIEKLTTEFEDNVKTLKNNAVKKTFYDERVWSFKVESSIKAQFRQLVKEANQSIRLSLWKDDFYEVLPLLEDKVEQGIQLEALVVGEVETHLSTIHTLIPAEEHQSLEQFRLIIVDEREVLFAGMEEEHSWQAITTLSKPFVKVFTEFFYHDVALARITEKHGETLMNDREIRSLLMKLRY</sequence>
<dbReference type="EMBL" id="BMIR01000036">
    <property type="protein sequence ID" value="GGE56651.1"/>
    <property type="molecule type" value="Genomic_DNA"/>
</dbReference>
<proteinExistence type="predicted"/>
<dbReference type="InterPro" id="IPR002831">
    <property type="entry name" value="Tscrpt_reg_TrmB_N"/>
</dbReference>
<gene>
    <name evidence="3" type="ORF">GCM10011391_39450</name>
</gene>
<dbReference type="CDD" id="cd09124">
    <property type="entry name" value="PLDc_like_TrmB_middle"/>
    <property type="match status" value="1"/>
</dbReference>
<dbReference type="InterPro" id="IPR036388">
    <property type="entry name" value="WH-like_DNA-bd_sf"/>
</dbReference>
<feature type="domain" description="Transcription regulator TrmB N-terminal" evidence="1">
    <location>
        <begin position="2"/>
        <end position="71"/>
    </location>
</feature>
<dbReference type="PANTHER" id="PTHR34293">
    <property type="entry name" value="HTH-TYPE TRANSCRIPTIONAL REGULATOR TRMBL2"/>
    <property type="match status" value="1"/>
</dbReference>
<comment type="caution">
    <text evidence="3">The sequence shown here is derived from an EMBL/GenBank/DDBJ whole genome shotgun (WGS) entry which is preliminary data.</text>
</comment>
<dbReference type="SUPFAM" id="SSF46785">
    <property type="entry name" value="Winged helix' DNA-binding domain"/>
    <property type="match status" value="1"/>
</dbReference>
<evidence type="ECO:0000259" key="2">
    <source>
        <dbReference type="Pfam" id="PF11495"/>
    </source>
</evidence>
<dbReference type="InterPro" id="IPR021586">
    <property type="entry name" value="Tscrpt_reg_TrmB_C"/>
</dbReference>
<dbReference type="RefSeq" id="WP_188698978.1">
    <property type="nucleotide sequence ID" value="NZ_BMIR01000036.1"/>
</dbReference>
<evidence type="ECO:0000313" key="4">
    <source>
        <dbReference type="Proteomes" id="UP000628775"/>
    </source>
</evidence>
<accession>A0A8J2YND9</accession>
<dbReference type="InterPro" id="IPR036390">
    <property type="entry name" value="WH_DNA-bd_sf"/>
</dbReference>
<reference evidence="3" key="2">
    <citation type="submission" date="2020-09" db="EMBL/GenBank/DDBJ databases">
        <authorList>
            <person name="Sun Q."/>
            <person name="Zhou Y."/>
        </authorList>
    </citation>
    <scope>NUCLEOTIDE SEQUENCE</scope>
    <source>
        <strain evidence="3">CGMCC 1.15371</strain>
    </source>
</reference>
<organism evidence="3 4">
    <name type="scientific">Pullulanibacillus camelliae</name>
    <dbReference type="NCBI Taxonomy" id="1707096"/>
    <lineage>
        <taxon>Bacteria</taxon>
        <taxon>Bacillati</taxon>
        <taxon>Bacillota</taxon>
        <taxon>Bacilli</taxon>
        <taxon>Bacillales</taxon>
        <taxon>Sporolactobacillaceae</taxon>
        <taxon>Pullulanibacillus</taxon>
    </lineage>
</organism>
<feature type="domain" description="Transcription regulator TrmB C-terminal" evidence="2">
    <location>
        <begin position="102"/>
        <end position="223"/>
    </location>
</feature>
<dbReference type="InterPro" id="IPR051797">
    <property type="entry name" value="TrmB-like"/>
</dbReference>
<evidence type="ECO:0000313" key="3">
    <source>
        <dbReference type="EMBL" id="GGE56651.1"/>
    </source>
</evidence>
<protein>
    <submittedName>
        <fullName evidence="3">Transcriptional regulator</fullName>
    </submittedName>
</protein>